<evidence type="ECO:0000259" key="1">
    <source>
        <dbReference type="PROSITE" id="PS51782"/>
    </source>
</evidence>
<evidence type="ECO:0000313" key="2">
    <source>
        <dbReference type="EMBL" id="OMH41243.1"/>
    </source>
</evidence>
<gene>
    <name evidence="2" type="ORF">BLW93_00815</name>
</gene>
<dbReference type="AlphaFoldDB" id="A0A1R1MNA6"/>
<protein>
    <recommendedName>
        <fullName evidence="1">LysM domain-containing protein</fullName>
    </recommendedName>
</protein>
<dbReference type="InterPro" id="IPR018392">
    <property type="entry name" value="LysM"/>
</dbReference>
<reference evidence="2 3" key="1">
    <citation type="submission" date="2016-10" db="EMBL/GenBank/DDBJ databases">
        <title>Genome sequence of a sulfur-reducing bacterium Desulfurobacterium indicum K6013.</title>
        <authorList>
            <person name="Cao J."/>
            <person name="Shao Z."/>
            <person name="Alain K."/>
            <person name="Jebbar M."/>
        </authorList>
    </citation>
    <scope>NUCLEOTIDE SEQUENCE [LARGE SCALE GENOMIC DNA]</scope>
    <source>
        <strain evidence="2 3">K6013</strain>
    </source>
</reference>
<dbReference type="Gene3D" id="3.10.350.10">
    <property type="entry name" value="LysM domain"/>
    <property type="match status" value="1"/>
</dbReference>
<dbReference type="EMBL" id="MOEN01000002">
    <property type="protein sequence ID" value="OMH41243.1"/>
    <property type="molecule type" value="Genomic_DNA"/>
</dbReference>
<feature type="domain" description="LysM" evidence="1">
    <location>
        <begin position="47"/>
        <end position="94"/>
    </location>
</feature>
<dbReference type="CDD" id="cd00118">
    <property type="entry name" value="LysM"/>
    <property type="match status" value="1"/>
</dbReference>
<organism evidence="2 3">
    <name type="scientific">Desulfurobacterium indicum</name>
    <dbReference type="NCBI Taxonomy" id="1914305"/>
    <lineage>
        <taxon>Bacteria</taxon>
        <taxon>Pseudomonadati</taxon>
        <taxon>Aquificota</taxon>
        <taxon>Aquificia</taxon>
        <taxon>Desulfurobacteriales</taxon>
        <taxon>Desulfurobacteriaceae</taxon>
        <taxon>Desulfurobacterium</taxon>
    </lineage>
</organism>
<dbReference type="Proteomes" id="UP000187408">
    <property type="component" value="Unassembled WGS sequence"/>
</dbReference>
<proteinExistence type="predicted"/>
<dbReference type="PROSITE" id="PS51782">
    <property type="entry name" value="LYSM"/>
    <property type="match status" value="1"/>
</dbReference>
<dbReference type="SMART" id="SM00257">
    <property type="entry name" value="LysM"/>
    <property type="match status" value="1"/>
</dbReference>
<dbReference type="Pfam" id="PF01476">
    <property type="entry name" value="LysM"/>
    <property type="match status" value="1"/>
</dbReference>
<dbReference type="STRING" id="1914305.BLW93_00815"/>
<dbReference type="SUPFAM" id="SSF54106">
    <property type="entry name" value="LysM domain"/>
    <property type="match status" value="1"/>
</dbReference>
<dbReference type="OrthoDB" id="9787225at2"/>
<dbReference type="InterPro" id="IPR036779">
    <property type="entry name" value="LysM_dom_sf"/>
</dbReference>
<name>A0A1R1MNA6_9BACT</name>
<evidence type="ECO:0000313" key="3">
    <source>
        <dbReference type="Proteomes" id="UP000187408"/>
    </source>
</evidence>
<accession>A0A1R1MNA6</accession>
<comment type="caution">
    <text evidence="2">The sequence shown here is derived from an EMBL/GenBank/DDBJ whole genome shotgun (WGS) entry which is preliminary data.</text>
</comment>
<keyword evidence="3" id="KW-1185">Reference proteome</keyword>
<sequence length="411" mass="46606">MGWKRFITTITTAAVILSASAYCKENIYKINIIKVRKAEQKTGKHIIYYKVKPGDTLYGILKKYGLPLKMIGEVIKLNKIKNPNLILKGQVLKIPLPGVKKNKNKKRFRISKNVMPDFSPVINGRGSKIYKKGMILLNSGTINLQQNPVITIAGNSYIIDLNRNLTKQEVKELQNVGYKIIKNKKQLRKLVEENILNTFGSFEANGTIKLGIFDKLTYHYDYLIYDMETGSTKIFNMTPDTPKELKNLLAAYGITVEQPKIKVERGNPGTVKILTGTNIEKIIELIHILTGERAVKDGGGYSFNKLKIFVVKEMTSPEEITKKKMAGFTIVKIYPDMRKNIREAVNAIPFAIQKIRLIIVEPPGTEGKRSKFEIRGFSIDTPKNHYFVIPGVEKPEEIPYMVARGINLIIY</sequence>
<dbReference type="RefSeq" id="WP_076712215.1">
    <property type="nucleotide sequence ID" value="NZ_MOEN01000002.1"/>
</dbReference>